<evidence type="ECO:0000256" key="8">
    <source>
        <dbReference type="ARBA" id="ARBA00023288"/>
    </source>
</evidence>
<dbReference type="OrthoDB" id="5431405at2759"/>
<reference evidence="12" key="1">
    <citation type="submission" date="2020-01" db="EMBL/GenBank/DDBJ databases">
        <authorList>
            <consortium name="DOE Joint Genome Institute"/>
            <person name="Haridas S."/>
            <person name="Albert R."/>
            <person name="Binder M."/>
            <person name="Bloem J."/>
            <person name="Labutti K."/>
            <person name="Salamov A."/>
            <person name="Andreopoulos B."/>
            <person name="Baker S.E."/>
            <person name="Barry K."/>
            <person name="Bills G."/>
            <person name="Bluhm B.H."/>
            <person name="Cannon C."/>
            <person name="Castanera R."/>
            <person name="Culley D.E."/>
            <person name="Daum C."/>
            <person name="Ezra D."/>
            <person name="Gonzalez J.B."/>
            <person name="Henrissat B."/>
            <person name="Kuo A."/>
            <person name="Liang C."/>
            <person name="Lipzen A."/>
            <person name="Lutzoni F."/>
            <person name="Magnuson J."/>
            <person name="Mondo S."/>
            <person name="Nolan M."/>
            <person name="Ohm R."/>
            <person name="Pangilinan J."/>
            <person name="Park H.-J."/>
            <person name="Ramirez L."/>
            <person name="Alfaro M."/>
            <person name="Sun H."/>
            <person name="Tritt A."/>
            <person name="Yoshinaga Y."/>
            <person name="Zwiers L.-H."/>
            <person name="Turgeon B.G."/>
            <person name="Goodwin S.B."/>
            <person name="Spatafora J.W."/>
            <person name="Crous P.W."/>
            <person name="Grigoriev I.V."/>
        </authorList>
    </citation>
    <scope>NUCLEOTIDE SEQUENCE</scope>
    <source>
        <strain evidence="12">IPT5</strain>
    </source>
</reference>
<evidence type="ECO:0000256" key="1">
    <source>
        <dbReference type="ARBA" id="ARBA00004589"/>
    </source>
</evidence>
<keyword evidence="8" id="KW-0449">Lipoprotein</keyword>
<feature type="compositionally biased region" description="Low complexity" evidence="9">
    <location>
        <begin position="247"/>
        <end position="256"/>
    </location>
</feature>
<dbReference type="EMBL" id="MU006299">
    <property type="protein sequence ID" value="KAF2852386.1"/>
    <property type="molecule type" value="Genomic_DNA"/>
</dbReference>
<feature type="chain" id="PRO_5025605019" description="CFEM domain-containing protein" evidence="10">
    <location>
        <begin position="20"/>
        <end position="609"/>
    </location>
</feature>
<evidence type="ECO:0000256" key="6">
    <source>
        <dbReference type="ARBA" id="ARBA00022729"/>
    </source>
</evidence>
<evidence type="ECO:0000313" key="12">
    <source>
        <dbReference type="EMBL" id="KAF2852386.1"/>
    </source>
</evidence>
<organism evidence="12 13">
    <name type="scientific">Plenodomus tracheiphilus IPT5</name>
    <dbReference type="NCBI Taxonomy" id="1408161"/>
    <lineage>
        <taxon>Eukaryota</taxon>
        <taxon>Fungi</taxon>
        <taxon>Dikarya</taxon>
        <taxon>Ascomycota</taxon>
        <taxon>Pezizomycotina</taxon>
        <taxon>Dothideomycetes</taxon>
        <taxon>Pleosporomycetidae</taxon>
        <taxon>Pleosporales</taxon>
        <taxon>Pleosporineae</taxon>
        <taxon>Leptosphaeriaceae</taxon>
        <taxon>Plenodomus</taxon>
    </lineage>
</organism>
<evidence type="ECO:0000256" key="7">
    <source>
        <dbReference type="ARBA" id="ARBA00023157"/>
    </source>
</evidence>
<dbReference type="Pfam" id="PF05730">
    <property type="entry name" value="CFEM"/>
    <property type="match status" value="1"/>
</dbReference>
<dbReference type="GO" id="GO:0098552">
    <property type="term" value="C:side of membrane"/>
    <property type="evidence" value="ECO:0007669"/>
    <property type="project" value="UniProtKB-KW"/>
</dbReference>
<sequence length="609" mass="62796">MKTTYTLLVTGLAAQQAAATWDMFASPFLKTPMYNNNECSEKQKGGFDWSELNDGDSNFKYGDFDFSGGWKCSSSLGKRDSLTRRTFGSKMIKNTVTHDKPASFSCDQRSSGFSITDIDVSVEFDTELEMHYKMDDGKTCKQYATCAQGGTTLTNTQCGGAKYVDVYLSHHYKGEKSSCEIGFHHIGFDCDKGTSYVPPKGPEAPPATSSKAPPPSSAPPAESSTPPSYPTGGACQGKDCTSESTHEASTSSAIETPSSVISFSTAPPFTNSSTSAYTAPPYVETSQAPPPSVATSTATPLAKTSSVVSAPPSTETYPAAPPAGKSSTVSPVPGSSVVASSSAVASTGCGYGGSCEGTTVVPVPFTSSAAPQPSSPSYPPVSPPDVLPKCMNTWLQVDSKCKNNADKACYCTNPEFTKKVIDCVTAWCGTDEETQKSLQYLIGICAEHVPENPKIIEDCPSYIPLNPAPAPPTGGATGGVSMTVPAGETPAPQSPAPAAPVTTITYGNTSITVPLVHFTTETNVAGAVPTEPVGLVPGTAPAQTPAATTGSNGAPYPIPSTMGTKTAPLATGTGAVRPSSPAQFTGAAAPFKVVPVHAFIGAALAFFAL</sequence>
<keyword evidence="6 10" id="KW-0732">Signal</keyword>
<keyword evidence="7" id="KW-1015">Disulfide bond</keyword>
<evidence type="ECO:0000256" key="10">
    <source>
        <dbReference type="SAM" id="SignalP"/>
    </source>
</evidence>
<keyword evidence="4" id="KW-0964">Secreted</keyword>
<evidence type="ECO:0000256" key="9">
    <source>
        <dbReference type="SAM" id="MobiDB-lite"/>
    </source>
</evidence>
<keyword evidence="13" id="KW-1185">Reference proteome</keyword>
<keyword evidence="5" id="KW-0325">Glycoprotein</keyword>
<evidence type="ECO:0000256" key="2">
    <source>
        <dbReference type="ARBA" id="ARBA00004613"/>
    </source>
</evidence>
<dbReference type="AlphaFoldDB" id="A0A6A7BA30"/>
<evidence type="ECO:0000256" key="3">
    <source>
        <dbReference type="ARBA" id="ARBA00010031"/>
    </source>
</evidence>
<proteinExistence type="inferred from homology"/>
<evidence type="ECO:0000259" key="11">
    <source>
        <dbReference type="Pfam" id="PF05730"/>
    </source>
</evidence>
<evidence type="ECO:0000313" key="13">
    <source>
        <dbReference type="Proteomes" id="UP000799423"/>
    </source>
</evidence>
<feature type="compositionally biased region" description="Low complexity" evidence="9">
    <location>
        <begin position="293"/>
        <end position="302"/>
    </location>
</feature>
<feature type="region of interest" description="Disordered" evidence="9">
    <location>
        <begin position="281"/>
        <end position="336"/>
    </location>
</feature>
<keyword evidence="5" id="KW-0336">GPI-anchor</keyword>
<protein>
    <recommendedName>
        <fullName evidence="11">CFEM domain-containing protein</fullName>
    </recommendedName>
</protein>
<feature type="signal peptide" evidence="10">
    <location>
        <begin position="1"/>
        <end position="19"/>
    </location>
</feature>
<comment type="similarity">
    <text evidence="3">Belongs to the RBT5 family.</text>
</comment>
<name>A0A6A7BA30_9PLEO</name>
<dbReference type="InterPro" id="IPR008427">
    <property type="entry name" value="Extracellular_membr_CFEM_dom"/>
</dbReference>
<feature type="domain" description="CFEM" evidence="11">
    <location>
        <begin position="382"/>
        <end position="446"/>
    </location>
</feature>
<keyword evidence="5" id="KW-0472">Membrane</keyword>
<comment type="subcellular location">
    <subcellularLocation>
        <location evidence="1">Membrane</location>
        <topology evidence="1">Lipid-anchor</topology>
        <topology evidence="1">GPI-anchor</topology>
    </subcellularLocation>
    <subcellularLocation>
        <location evidence="2">Secreted</location>
    </subcellularLocation>
</comment>
<dbReference type="Proteomes" id="UP000799423">
    <property type="component" value="Unassembled WGS sequence"/>
</dbReference>
<feature type="compositionally biased region" description="Polar residues" evidence="9">
    <location>
        <begin position="303"/>
        <end position="316"/>
    </location>
</feature>
<gene>
    <name evidence="12" type="ORF">T440DRAFT_467071</name>
</gene>
<evidence type="ECO:0000256" key="4">
    <source>
        <dbReference type="ARBA" id="ARBA00022525"/>
    </source>
</evidence>
<feature type="region of interest" description="Disordered" evidence="9">
    <location>
        <begin position="197"/>
        <end position="259"/>
    </location>
</feature>
<feature type="compositionally biased region" description="Low complexity" evidence="9">
    <location>
        <begin position="326"/>
        <end position="336"/>
    </location>
</feature>
<dbReference type="GO" id="GO:0005576">
    <property type="term" value="C:extracellular region"/>
    <property type="evidence" value="ECO:0007669"/>
    <property type="project" value="UniProtKB-SubCell"/>
</dbReference>
<accession>A0A6A7BA30</accession>
<dbReference type="PRINTS" id="PR01217">
    <property type="entry name" value="PRICHEXTENSN"/>
</dbReference>
<evidence type="ECO:0000256" key="5">
    <source>
        <dbReference type="ARBA" id="ARBA00022622"/>
    </source>
</evidence>